<feature type="domain" description="Schlafen AlbA-2" evidence="1">
    <location>
        <begin position="17"/>
        <end position="145"/>
    </location>
</feature>
<keyword evidence="2" id="KW-0238">DNA-binding</keyword>
<proteinExistence type="predicted"/>
<accession>A0A1H8LWW3</accession>
<sequence>MSKHIDEIKEIIAHEGEGRSIDFKSIEYKSGIFMEFLKDVMAMANSAHIGNRYLICGVKYTSDTDKQILGIEGPVTDSAVYAQLINDNIEPEVHFDYVDFDYEGKMLTAFVIYDCLDQPYMLKKAYIKLQAGDSFIRKGSSTKRLMRSDIDRIFEKRSSSKYFQGELNLYFKETGADDLMVRVARDFELPSVTFKKRAEAVIRQKESQDYISQAFGSRRPNGPAGDLALENLTTTEIQSIINSIPENWVQEDQYALKELYSYKLNAEFVNNGEEYVKDLSYIITVEGPESLTIAERIMYRQININTSNGIRRGFEMQAPANLNEGYPNIYKENGKYIIAGKLGDLKHGLPENLFQVPIRLVIANPGLINSEVQFNCKFYGENIQNFIVKTLKVKFI</sequence>
<organism evidence="2 3">
    <name type="scientific">Mucilaginibacter gossypiicola</name>
    <dbReference type="NCBI Taxonomy" id="551995"/>
    <lineage>
        <taxon>Bacteria</taxon>
        <taxon>Pseudomonadati</taxon>
        <taxon>Bacteroidota</taxon>
        <taxon>Sphingobacteriia</taxon>
        <taxon>Sphingobacteriales</taxon>
        <taxon>Sphingobacteriaceae</taxon>
        <taxon>Mucilaginibacter</taxon>
    </lineage>
</organism>
<dbReference type="OrthoDB" id="800010at2"/>
<reference evidence="3" key="1">
    <citation type="submission" date="2016-10" db="EMBL/GenBank/DDBJ databases">
        <authorList>
            <person name="Varghese N."/>
            <person name="Submissions S."/>
        </authorList>
    </citation>
    <scope>NUCLEOTIDE SEQUENCE [LARGE SCALE GENOMIC DNA]</scope>
    <source>
        <strain evidence="3">Gh-48</strain>
    </source>
</reference>
<protein>
    <submittedName>
        <fullName evidence="2">Putative DNA-binding domain-containing protein</fullName>
    </submittedName>
</protein>
<dbReference type="RefSeq" id="WP_091212135.1">
    <property type="nucleotide sequence ID" value="NZ_FOCL01000005.1"/>
</dbReference>
<dbReference type="Gene3D" id="3.30.950.30">
    <property type="entry name" value="Schlafen, AAA domain"/>
    <property type="match status" value="1"/>
</dbReference>
<evidence type="ECO:0000313" key="3">
    <source>
        <dbReference type="Proteomes" id="UP000198942"/>
    </source>
</evidence>
<name>A0A1H8LWW3_9SPHI</name>
<dbReference type="EMBL" id="FOCL01000005">
    <property type="protein sequence ID" value="SEO09642.1"/>
    <property type="molecule type" value="Genomic_DNA"/>
</dbReference>
<dbReference type="AlphaFoldDB" id="A0A1H8LWW3"/>
<dbReference type="STRING" id="551995.SAMN05192574_105287"/>
<keyword evidence="3" id="KW-1185">Reference proteome</keyword>
<evidence type="ECO:0000259" key="1">
    <source>
        <dbReference type="Pfam" id="PF04326"/>
    </source>
</evidence>
<dbReference type="GO" id="GO:0003677">
    <property type="term" value="F:DNA binding"/>
    <property type="evidence" value="ECO:0007669"/>
    <property type="project" value="UniProtKB-KW"/>
</dbReference>
<dbReference type="Pfam" id="PF04326">
    <property type="entry name" value="SLFN_AlbA_2"/>
    <property type="match status" value="1"/>
</dbReference>
<evidence type="ECO:0000313" key="2">
    <source>
        <dbReference type="EMBL" id="SEO09642.1"/>
    </source>
</evidence>
<dbReference type="InterPro" id="IPR038461">
    <property type="entry name" value="Schlafen_AlbA_2_dom_sf"/>
</dbReference>
<dbReference type="PANTHER" id="PTHR30595">
    <property type="entry name" value="GLPR-RELATED TRANSCRIPTIONAL REPRESSOR"/>
    <property type="match status" value="1"/>
</dbReference>
<dbReference type="PANTHER" id="PTHR30595:SF6">
    <property type="entry name" value="SCHLAFEN ALBA-2 DOMAIN-CONTAINING PROTEIN"/>
    <property type="match status" value="1"/>
</dbReference>
<dbReference type="InterPro" id="IPR007421">
    <property type="entry name" value="Schlafen_AlbA_2_dom"/>
</dbReference>
<dbReference type="Proteomes" id="UP000198942">
    <property type="component" value="Unassembled WGS sequence"/>
</dbReference>
<gene>
    <name evidence="2" type="ORF">SAMN05192574_105287</name>
</gene>